<protein>
    <recommendedName>
        <fullName evidence="3">Heavy metal transporter</fullName>
    </recommendedName>
</protein>
<evidence type="ECO:0000313" key="2">
    <source>
        <dbReference type="Proteomes" id="UP000277094"/>
    </source>
</evidence>
<dbReference type="EMBL" id="RJSG01000002">
    <property type="protein sequence ID" value="RNL80272.1"/>
    <property type="molecule type" value="Genomic_DNA"/>
</dbReference>
<evidence type="ECO:0000313" key="1">
    <source>
        <dbReference type="EMBL" id="RNL80272.1"/>
    </source>
</evidence>
<accession>A0A3N0DXC9</accession>
<keyword evidence="2" id="KW-1185">Reference proteome</keyword>
<reference evidence="1 2" key="1">
    <citation type="submission" date="2018-11" db="EMBL/GenBank/DDBJ databases">
        <authorList>
            <person name="Li F."/>
        </authorList>
    </citation>
    <scope>NUCLEOTIDE SEQUENCE [LARGE SCALE GENOMIC DNA]</scope>
    <source>
        <strain evidence="1 2">KIS18-7</strain>
    </source>
</reference>
<evidence type="ECO:0008006" key="3">
    <source>
        <dbReference type="Google" id="ProtNLM"/>
    </source>
</evidence>
<dbReference type="AlphaFoldDB" id="A0A3N0DXC9"/>
<dbReference type="Proteomes" id="UP000277094">
    <property type="component" value="Unassembled WGS sequence"/>
</dbReference>
<sequence>MPRKRRRSGVVSFVFLATLAVVGGVIFAVWRGAGPLPDPEGCKANVSGRTVNLDPEQGRNAALISAIAVRRGLPARAASIALATAFQESKIRNLAHGDRDSVGIFQQRPSQGWGTAAQIQDEHYAINKFYDALVKIDGYETMRITEAAQKVQRSGFPEAYEDHAPDARALASALTGYSPGGDFTCVVHEPKTHGTAAAVTRSLAGSFGSGLEVRRTGARQDLTLPVATGQDGNRQGWAAAAYLVAYAGNLKIESIAFDGLIWHSGRASEKGWQDSNADGSAVRVILR</sequence>
<organism evidence="1 2">
    <name type="scientific">Nocardioides marmorisolisilvae</name>
    <dbReference type="NCBI Taxonomy" id="1542737"/>
    <lineage>
        <taxon>Bacteria</taxon>
        <taxon>Bacillati</taxon>
        <taxon>Actinomycetota</taxon>
        <taxon>Actinomycetes</taxon>
        <taxon>Propionibacteriales</taxon>
        <taxon>Nocardioidaceae</taxon>
        <taxon>Nocardioides</taxon>
    </lineage>
</organism>
<comment type="caution">
    <text evidence="1">The sequence shown here is derived from an EMBL/GenBank/DDBJ whole genome shotgun (WGS) entry which is preliminary data.</text>
</comment>
<gene>
    <name evidence="1" type="ORF">EFL95_15380</name>
</gene>
<dbReference type="RefSeq" id="WP_123234773.1">
    <property type="nucleotide sequence ID" value="NZ_RJSG01000002.1"/>
</dbReference>
<name>A0A3N0DXC9_9ACTN</name>
<proteinExistence type="predicted"/>
<dbReference type="OrthoDB" id="5171895at2"/>